<dbReference type="PROSITE" id="PS00893">
    <property type="entry name" value="NUDIX_BOX"/>
    <property type="match status" value="1"/>
</dbReference>
<proteinExistence type="inferred from homology"/>
<dbReference type="GO" id="GO:0016787">
    <property type="term" value="F:hydrolase activity"/>
    <property type="evidence" value="ECO:0007669"/>
    <property type="project" value="UniProtKB-KW"/>
</dbReference>
<dbReference type="InterPro" id="IPR000086">
    <property type="entry name" value="NUDIX_hydrolase_dom"/>
</dbReference>
<dbReference type="SUPFAM" id="SSF55811">
    <property type="entry name" value="Nudix"/>
    <property type="match status" value="1"/>
</dbReference>
<dbReference type="AlphaFoldDB" id="A0A853FAM6"/>
<name>A0A853FAM6_9BURK</name>
<dbReference type="InterPro" id="IPR015797">
    <property type="entry name" value="NUDIX_hydrolase-like_dom_sf"/>
</dbReference>
<keyword evidence="6" id="KW-1185">Reference proteome</keyword>
<dbReference type="PANTHER" id="PTHR43736">
    <property type="entry name" value="ADP-RIBOSE PYROPHOSPHATASE"/>
    <property type="match status" value="1"/>
</dbReference>
<evidence type="ECO:0000259" key="4">
    <source>
        <dbReference type="PROSITE" id="PS51462"/>
    </source>
</evidence>
<accession>A0A853FAM6</accession>
<dbReference type="PROSITE" id="PS51462">
    <property type="entry name" value="NUDIX"/>
    <property type="match status" value="1"/>
</dbReference>
<dbReference type="EMBL" id="JACCEW010000004">
    <property type="protein sequence ID" value="NYT37775.1"/>
    <property type="molecule type" value="Genomic_DNA"/>
</dbReference>
<evidence type="ECO:0000256" key="3">
    <source>
        <dbReference type="RuleBase" id="RU003476"/>
    </source>
</evidence>
<evidence type="ECO:0000256" key="1">
    <source>
        <dbReference type="ARBA" id="ARBA00001946"/>
    </source>
</evidence>
<evidence type="ECO:0000256" key="2">
    <source>
        <dbReference type="ARBA" id="ARBA00022801"/>
    </source>
</evidence>
<comment type="similarity">
    <text evidence="3">Belongs to the Nudix hydrolase family.</text>
</comment>
<gene>
    <name evidence="5" type="ORF">H0A68_12890</name>
</gene>
<dbReference type="OrthoDB" id="542521at2"/>
<dbReference type="PANTHER" id="PTHR43736:SF1">
    <property type="entry name" value="DIHYDRONEOPTERIN TRIPHOSPHATE DIPHOSPHATASE"/>
    <property type="match status" value="1"/>
</dbReference>
<dbReference type="Proteomes" id="UP000580517">
    <property type="component" value="Unassembled WGS sequence"/>
</dbReference>
<dbReference type="InterPro" id="IPR020084">
    <property type="entry name" value="NUDIX_hydrolase_CS"/>
</dbReference>
<organism evidence="5 6">
    <name type="scientific">Allopusillimonas soli</name>
    <dbReference type="NCBI Taxonomy" id="659016"/>
    <lineage>
        <taxon>Bacteria</taxon>
        <taxon>Pseudomonadati</taxon>
        <taxon>Pseudomonadota</taxon>
        <taxon>Betaproteobacteria</taxon>
        <taxon>Burkholderiales</taxon>
        <taxon>Alcaligenaceae</taxon>
        <taxon>Allopusillimonas</taxon>
    </lineage>
</organism>
<comment type="caution">
    <text evidence="5">The sequence shown here is derived from an EMBL/GenBank/DDBJ whole genome shotgun (WGS) entry which is preliminary data.</text>
</comment>
<evidence type="ECO:0000313" key="6">
    <source>
        <dbReference type="Proteomes" id="UP000580517"/>
    </source>
</evidence>
<feature type="domain" description="Nudix hydrolase" evidence="4">
    <location>
        <begin position="13"/>
        <end position="148"/>
    </location>
</feature>
<dbReference type="CDD" id="cd04673">
    <property type="entry name" value="NUDIX_ADPRase"/>
    <property type="match status" value="1"/>
</dbReference>
<evidence type="ECO:0000313" key="5">
    <source>
        <dbReference type="EMBL" id="NYT37775.1"/>
    </source>
</evidence>
<keyword evidence="2 3" id="KW-0378">Hydrolase</keyword>
<comment type="cofactor">
    <cofactor evidence="1">
        <name>Mg(2+)</name>
        <dbReference type="ChEBI" id="CHEBI:18420"/>
    </cofactor>
</comment>
<dbReference type="InterPro" id="IPR020476">
    <property type="entry name" value="Nudix_hydrolase"/>
</dbReference>
<dbReference type="RefSeq" id="WP_129969743.1">
    <property type="nucleotide sequence ID" value="NZ_JACCEW010000004.1"/>
</dbReference>
<reference evidence="5 6" key="1">
    <citation type="submission" date="2020-07" db="EMBL/GenBank/DDBJ databases">
        <title>Taxonomic revisions and descriptions of new bacterial species based on genomic comparisons in the high-G+C-content subgroup of the family Alcaligenaceae.</title>
        <authorList>
            <person name="Szabo A."/>
            <person name="Felfoldi T."/>
        </authorList>
    </citation>
    <scope>NUCLEOTIDE SEQUENCE [LARGE SCALE GENOMIC DNA]</scope>
    <source>
        <strain evidence="5 6">DSM 25264</strain>
    </source>
</reference>
<dbReference type="Gene3D" id="3.90.79.10">
    <property type="entry name" value="Nucleoside Triphosphate Pyrophosphohydrolase"/>
    <property type="match status" value="1"/>
</dbReference>
<dbReference type="Pfam" id="PF00293">
    <property type="entry name" value="NUDIX"/>
    <property type="match status" value="1"/>
</dbReference>
<protein>
    <submittedName>
        <fullName evidence="5">NUDIX hydrolase</fullName>
    </submittedName>
</protein>
<sequence>MVSPETPSASISAQRPVAAVIAVVERQGHLLLVRRGNAPDVGRWGFPGGKIEFGETVFEAVVRELREETGVRGQALYTMDSVDVLVPGKGRLARHHYVLIAVKCRWLSGEPVAADDALEARWFTPMELGSGQWDLSDRVMDITRQALQP</sequence>
<dbReference type="PRINTS" id="PR00502">
    <property type="entry name" value="NUDIXFAMILY"/>
</dbReference>